<dbReference type="AlphaFoldDB" id="A0A437GVA4"/>
<evidence type="ECO:0000313" key="2">
    <source>
        <dbReference type="Proteomes" id="UP000283003"/>
    </source>
</evidence>
<dbReference type="EMBL" id="RXOL01000006">
    <property type="protein sequence ID" value="RVQ65727.1"/>
    <property type="molecule type" value="Genomic_DNA"/>
</dbReference>
<sequence>MATNPNATALPLALLAQAIPMLSRHELENLTERLIDRLDDMTRDTDLEDDDPSGQCDEDGANCGSGNFVMHGTCYNGPGCHISDPN</sequence>
<evidence type="ECO:0000313" key="1">
    <source>
        <dbReference type="EMBL" id="RVQ65727.1"/>
    </source>
</evidence>
<dbReference type="Proteomes" id="UP000283003">
    <property type="component" value="Unassembled WGS sequence"/>
</dbReference>
<comment type="caution">
    <text evidence="1">The sequence shown here is derived from an EMBL/GenBank/DDBJ whole genome shotgun (WGS) entry which is preliminary data.</text>
</comment>
<reference evidence="1 2" key="1">
    <citation type="submission" date="2018-12" db="EMBL/GenBank/DDBJ databases">
        <title>Croceicoccus ponticola sp. nov., a lipolytic bacterium isolated from seawater.</title>
        <authorList>
            <person name="Yoon J.-H."/>
        </authorList>
    </citation>
    <scope>NUCLEOTIDE SEQUENCE [LARGE SCALE GENOMIC DNA]</scope>
    <source>
        <strain evidence="1 2">GM-16</strain>
    </source>
</reference>
<organism evidence="1 2">
    <name type="scientific">Croceicoccus ponticola</name>
    <dbReference type="NCBI Taxonomy" id="2217664"/>
    <lineage>
        <taxon>Bacteria</taxon>
        <taxon>Pseudomonadati</taxon>
        <taxon>Pseudomonadota</taxon>
        <taxon>Alphaproteobacteria</taxon>
        <taxon>Sphingomonadales</taxon>
        <taxon>Erythrobacteraceae</taxon>
        <taxon>Croceicoccus</taxon>
    </lineage>
</organism>
<dbReference type="OrthoDB" id="7478671at2"/>
<protein>
    <submittedName>
        <fullName evidence="1">Uncharacterized protein</fullName>
    </submittedName>
</protein>
<dbReference type="RefSeq" id="WP_127613238.1">
    <property type="nucleotide sequence ID" value="NZ_RXOL01000006.1"/>
</dbReference>
<accession>A0A437GVA4</accession>
<gene>
    <name evidence="1" type="ORF">EKN06_12390</name>
</gene>
<name>A0A437GVA4_9SPHN</name>
<keyword evidence="2" id="KW-1185">Reference proteome</keyword>
<proteinExistence type="predicted"/>